<evidence type="ECO:0000313" key="2">
    <source>
        <dbReference type="EMBL" id="SHF51988.1"/>
    </source>
</evidence>
<feature type="transmembrane region" description="Helical" evidence="1">
    <location>
        <begin position="33"/>
        <end position="55"/>
    </location>
</feature>
<keyword evidence="1" id="KW-0812">Transmembrane</keyword>
<organism evidence="2 3">
    <name type="scientific">Flavobacterium fontis</name>
    <dbReference type="NCBI Taxonomy" id="1124188"/>
    <lineage>
        <taxon>Bacteria</taxon>
        <taxon>Pseudomonadati</taxon>
        <taxon>Bacteroidota</taxon>
        <taxon>Flavobacteriia</taxon>
        <taxon>Flavobacteriales</taxon>
        <taxon>Flavobacteriaceae</taxon>
        <taxon>Flavobacterium</taxon>
    </lineage>
</organism>
<protein>
    <submittedName>
        <fullName evidence="2">Uncharacterized protein</fullName>
    </submittedName>
</protein>
<dbReference type="AlphaFoldDB" id="A0A1M5CB72"/>
<evidence type="ECO:0000313" key="3">
    <source>
        <dbReference type="Proteomes" id="UP000184147"/>
    </source>
</evidence>
<proteinExistence type="predicted"/>
<keyword evidence="3" id="KW-1185">Reference proteome</keyword>
<gene>
    <name evidence="2" type="ORF">SAMN05444377_11147</name>
</gene>
<sequence>MKNLPIKLLFLFLCCFISSTVNLIASYFRDSDFFGSNFYFALFFGWGYWLVLLLSGKLEHWSFRKQKTKADVIAE</sequence>
<keyword evidence="1" id="KW-0472">Membrane</keyword>
<dbReference type="Proteomes" id="UP000184147">
    <property type="component" value="Unassembled WGS sequence"/>
</dbReference>
<dbReference type="EMBL" id="FQVQ01000011">
    <property type="protein sequence ID" value="SHF51988.1"/>
    <property type="molecule type" value="Genomic_DNA"/>
</dbReference>
<evidence type="ECO:0000256" key="1">
    <source>
        <dbReference type="SAM" id="Phobius"/>
    </source>
</evidence>
<accession>A0A1M5CB72</accession>
<reference evidence="2 3" key="1">
    <citation type="submission" date="2016-11" db="EMBL/GenBank/DDBJ databases">
        <authorList>
            <person name="Jaros S."/>
            <person name="Januszkiewicz K."/>
            <person name="Wedrychowicz H."/>
        </authorList>
    </citation>
    <scope>NUCLEOTIDE SEQUENCE [LARGE SCALE GENOMIC DNA]</scope>
    <source>
        <strain evidence="2 3">DSM 25660</strain>
    </source>
</reference>
<keyword evidence="1" id="KW-1133">Transmembrane helix</keyword>
<name>A0A1M5CB72_9FLAO</name>